<evidence type="ECO:0000256" key="2">
    <source>
        <dbReference type="SAM" id="Phobius"/>
    </source>
</evidence>
<dbReference type="Proteomes" id="UP000887563">
    <property type="component" value="Unplaced"/>
</dbReference>
<protein>
    <submittedName>
        <fullName evidence="4">Candidate secreted effector</fullName>
    </submittedName>
</protein>
<dbReference type="AlphaFoldDB" id="A0A914L6R4"/>
<keyword evidence="2" id="KW-0812">Transmembrane</keyword>
<evidence type="ECO:0000313" key="3">
    <source>
        <dbReference type="Proteomes" id="UP000887563"/>
    </source>
</evidence>
<feature type="transmembrane region" description="Helical" evidence="2">
    <location>
        <begin position="30"/>
        <end position="52"/>
    </location>
</feature>
<feature type="compositionally biased region" description="Low complexity" evidence="1">
    <location>
        <begin position="106"/>
        <end position="124"/>
    </location>
</feature>
<feature type="region of interest" description="Disordered" evidence="1">
    <location>
        <begin position="104"/>
        <end position="124"/>
    </location>
</feature>
<feature type="region of interest" description="Disordered" evidence="1">
    <location>
        <begin position="57"/>
        <end position="79"/>
    </location>
</feature>
<feature type="compositionally biased region" description="Basic and acidic residues" evidence="1">
    <location>
        <begin position="57"/>
        <end position="66"/>
    </location>
</feature>
<keyword evidence="3" id="KW-1185">Reference proteome</keyword>
<keyword evidence="2" id="KW-1133">Transmembrane helix</keyword>
<name>A0A914L6R4_MELIC</name>
<organism evidence="3 4">
    <name type="scientific">Meloidogyne incognita</name>
    <name type="common">Southern root-knot nematode worm</name>
    <name type="synonym">Oxyuris incognita</name>
    <dbReference type="NCBI Taxonomy" id="6306"/>
    <lineage>
        <taxon>Eukaryota</taxon>
        <taxon>Metazoa</taxon>
        <taxon>Ecdysozoa</taxon>
        <taxon>Nematoda</taxon>
        <taxon>Chromadorea</taxon>
        <taxon>Rhabditida</taxon>
        <taxon>Tylenchina</taxon>
        <taxon>Tylenchomorpha</taxon>
        <taxon>Tylenchoidea</taxon>
        <taxon>Meloidogynidae</taxon>
        <taxon>Meloidogyninae</taxon>
        <taxon>Meloidogyne</taxon>
        <taxon>Meloidogyne incognita group</taxon>
    </lineage>
</organism>
<keyword evidence="2" id="KW-0472">Membrane</keyword>
<proteinExistence type="predicted"/>
<dbReference type="WBParaSite" id="Minc3s00308g09865">
    <property type="protein sequence ID" value="Minc3s00308g09865"/>
    <property type="gene ID" value="Minc3s00308g09865"/>
</dbReference>
<sequence length="124" mass="13911">MFIGQHLIKTKQPNIFPSILMLFLSCFTDVAAQLLFASMPFILVFSTVFVFCAKKKDQKESKEPKPEPPPPKFLKDWPTEKVRANEVGYGTLSAIKPDQLFPQQGAASKNNVSSNNKMVANKSY</sequence>
<reference evidence="4" key="1">
    <citation type="submission" date="2022-11" db="UniProtKB">
        <authorList>
            <consortium name="WormBaseParasite"/>
        </authorList>
    </citation>
    <scope>IDENTIFICATION</scope>
</reference>
<evidence type="ECO:0000256" key="1">
    <source>
        <dbReference type="SAM" id="MobiDB-lite"/>
    </source>
</evidence>
<accession>A0A914L6R4</accession>
<evidence type="ECO:0000313" key="4">
    <source>
        <dbReference type="WBParaSite" id="Minc3s00308g09865"/>
    </source>
</evidence>